<dbReference type="EMBL" id="WNYA01001475">
    <property type="protein sequence ID" value="KAG8545705.1"/>
    <property type="molecule type" value="Genomic_DNA"/>
</dbReference>
<name>A0AAV6ZEB8_ENGPU</name>
<organism evidence="1 2">
    <name type="scientific">Engystomops pustulosus</name>
    <name type="common">Tungara frog</name>
    <name type="synonym">Physalaemus pustulosus</name>
    <dbReference type="NCBI Taxonomy" id="76066"/>
    <lineage>
        <taxon>Eukaryota</taxon>
        <taxon>Metazoa</taxon>
        <taxon>Chordata</taxon>
        <taxon>Craniata</taxon>
        <taxon>Vertebrata</taxon>
        <taxon>Euteleostomi</taxon>
        <taxon>Amphibia</taxon>
        <taxon>Batrachia</taxon>
        <taxon>Anura</taxon>
        <taxon>Neobatrachia</taxon>
        <taxon>Hyloidea</taxon>
        <taxon>Leptodactylidae</taxon>
        <taxon>Leiuperinae</taxon>
        <taxon>Engystomops</taxon>
    </lineage>
</organism>
<dbReference type="InterPro" id="IPR043128">
    <property type="entry name" value="Rev_trsase/Diguanyl_cyclase"/>
</dbReference>
<dbReference type="SUPFAM" id="SSF56672">
    <property type="entry name" value="DNA/RNA polymerases"/>
    <property type="match status" value="1"/>
</dbReference>
<protein>
    <submittedName>
        <fullName evidence="1">Uncharacterized protein</fullName>
    </submittedName>
</protein>
<dbReference type="InterPro" id="IPR043502">
    <property type="entry name" value="DNA/RNA_pol_sf"/>
</dbReference>
<evidence type="ECO:0000313" key="2">
    <source>
        <dbReference type="Proteomes" id="UP000824782"/>
    </source>
</evidence>
<proteinExistence type="predicted"/>
<dbReference type="Gene3D" id="3.30.70.270">
    <property type="match status" value="1"/>
</dbReference>
<accession>A0AAV6ZEB8</accession>
<dbReference type="Gene3D" id="3.10.10.10">
    <property type="entry name" value="HIV Type 1 Reverse Transcriptase, subunit A, domain 1"/>
    <property type="match status" value="1"/>
</dbReference>
<dbReference type="AlphaFoldDB" id="A0AAV6ZEB8"/>
<comment type="caution">
    <text evidence="1">The sequence shown here is derived from an EMBL/GenBank/DDBJ whole genome shotgun (WGS) entry which is preliminary data.</text>
</comment>
<sequence>MVHDLRADNECTDAQWFLIHTPHWQQSLRMPYSSLLFDLANVFLSLPLHEDCQYLFTFTSSVFQYIWCRFPQRGGGGKLHTPRSYRE</sequence>
<gene>
    <name evidence="1" type="ORF">GDO81_020474</name>
</gene>
<reference evidence="1" key="1">
    <citation type="thesis" date="2020" institute="ProQuest LLC" country="789 East Eisenhower Parkway, Ann Arbor, MI, USA">
        <title>Comparative Genomics and Chromosome Evolution.</title>
        <authorList>
            <person name="Mudd A.B."/>
        </authorList>
    </citation>
    <scope>NUCLEOTIDE SEQUENCE</scope>
    <source>
        <strain evidence="1">237g6f4</strain>
        <tissue evidence="1">Blood</tissue>
    </source>
</reference>
<keyword evidence="2" id="KW-1185">Reference proteome</keyword>
<dbReference type="Proteomes" id="UP000824782">
    <property type="component" value="Unassembled WGS sequence"/>
</dbReference>
<evidence type="ECO:0000313" key="1">
    <source>
        <dbReference type="EMBL" id="KAG8545705.1"/>
    </source>
</evidence>